<dbReference type="InterPro" id="IPR012910">
    <property type="entry name" value="Plug_dom"/>
</dbReference>
<dbReference type="InterPro" id="IPR037066">
    <property type="entry name" value="Plug_dom_sf"/>
</dbReference>
<dbReference type="Gene3D" id="2.170.130.10">
    <property type="entry name" value="TonB-dependent receptor, plug domain"/>
    <property type="match status" value="1"/>
</dbReference>
<evidence type="ECO:0000313" key="7">
    <source>
        <dbReference type="Proteomes" id="UP000295221"/>
    </source>
</evidence>
<feature type="domain" description="TonB-dependent receptor plug" evidence="4">
    <location>
        <begin position="138"/>
        <end position="223"/>
    </location>
</feature>
<evidence type="ECO:0000256" key="2">
    <source>
        <dbReference type="ARBA" id="ARBA00023136"/>
    </source>
</evidence>
<feature type="domain" description="Outer membrane protein beta-barrel" evidence="5">
    <location>
        <begin position="381"/>
        <end position="811"/>
    </location>
</feature>
<dbReference type="GO" id="GO:0009279">
    <property type="term" value="C:cell outer membrane"/>
    <property type="evidence" value="ECO:0007669"/>
    <property type="project" value="UniProtKB-SubCell"/>
</dbReference>
<dbReference type="Proteomes" id="UP000295221">
    <property type="component" value="Unassembled WGS sequence"/>
</dbReference>
<dbReference type="Pfam" id="PF07715">
    <property type="entry name" value="Plug"/>
    <property type="match status" value="1"/>
</dbReference>
<dbReference type="Gene3D" id="2.40.170.20">
    <property type="entry name" value="TonB-dependent receptor, beta-barrel domain"/>
    <property type="match status" value="1"/>
</dbReference>
<evidence type="ECO:0000259" key="5">
    <source>
        <dbReference type="Pfam" id="PF14905"/>
    </source>
</evidence>
<dbReference type="InterPro" id="IPR036942">
    <property type="entry name" value="Beta-barrel_TonB_sf"/>
</dbReference>
<name>A0A4R2GNV5_9BACT</name>
<evidence type="ECO:0000259" key="4">
    <source>
        <dbReference type="Pfam" id="PF07715"/>
    </source>
</evidence>
<dbReference type="RefSeq" id="WP_132433279.1">
    <property type="nucleotide sequence ID" value="NZ_SLWK01000003.1"/>
</dbReference>
<dbReference type="SUPFAM" id="SSF49464">
    <property type="entry name" value="Carboxypeptidase regulatory domain-like"/>
    <property type="match status" value="1"/>
</dbReference>
<dbReference type="InterPro" id="IPR041700">
    <property type="entry name" value="OMP_b-brl_3"/>
</dbReference>
<dbReference type="Pfam" id="PF14905">
    <property type="entry name" value="OMP_b-brl_3"/>
    <property type="match status" value="1"/>
</dbReference>
<protein>
    <submittedName>
        <fullName evidence="6">Outer membrane receptor protein involved in Fe transport</fullName>
    </submittedName>
</protein>
<dbReference type="PANTHER" id="PTHR40980:SF4">
    <property type="entry name" value="TONB-DEPENDENT RECEPTOR-LIKE BETA-BARREL DOMAIN-CONTAINING PROTEIN"/>
    <property type="match status" value="1"/>
</dbReference>
<dbReference type="InterPro" id="IPR008969">
    <property type="entry name" value="CarboxyPept-like_regulatory"/>
</dbReference>
<dbReference type="SUPFAM" id="SSF56935">
    <property type="entry name" value="Porins"/>
    <property type="match status" value="1"/>
</dbReference>
<keyword evidence="3" id="KW-0998">Cell outer membrane</keyword>
<dbReference type="PANTHER" id="PTHR40980">
    <property type="entry name" value="PLUG DOMAIN-CONTAINING PROTEIN"/>
    <property type="match status" value="1"/>
</dbReference>
<keyword evidence="2" id="KW-0472">Membrane</keyword>
<evidence type="ECO:0000313" key="6">
    <source>
        <dbReference type="EMBL" id="TCO09385.1"/>
    </source>
</evidence>
<dbReference type="OrthoDB" id="910296at2"/>
<comment type="subcellular location">
    <subcellularLocation>
        <location evidence="1">Cell outer membrane</location>
    </subcellularLocation>
</comment>
<dbReference type="AlphaFoldDB" id="A0A4R2GNV5"/>
<gene>
    <name evidence="6" type="ORF">EV194_103298</name>
</gene>
<accession>A0A4R2GNV5</accession>
<dbReference type="EMBL" id="SLWK01000003">
    <property type="protein sequence ID" value="TCO09385.1"/>
    <property type="molecule type" value="Genomic_DNA"/>
</dbReference>
<dbReference type="Gene3D" id="2.60.40.1120">
    <property type="entry name" value="Carboxypeptidase-like, regulatory domain"/>
    <property type="match status" value="1"/>
</dbReference>
<keyword evidence="6" id="KW-0675">Receptor</keyword>
<proteinExistence type="predicted"/>
<evidence type="ECO:0000256" key="3">
    <source>
        <dbReference type="ARBA" id="ARBA00023237"/>
    </source>
</evidence>
<keyword evidence="7" id="KW-1185">Reference proteome</keyword>
<organism evidence="6 7">
    <name type="scientific">Natronoflexus pectinivorans</name>
    <dbReference type="NCBI Taxonomy" id="682526"/>
    <lineage>
        <taxon>Bacteria</taxon>
        <taxon>Pseudomonadati</taxon>
        <taxon>Bacteroidota</taxon>
        <taxon>Bacteroidia</taxon>
        <taxon>Marinilabiliales</taxon>
        <taxon>Marinilabiliaceae</taxon>
        <taxon>Natronoflexus</taxon>
    </lineage>
</organism>
<evidence type="ECO:0000256" key="1">
    <source>
        <dbReference type="ARBA" id="ARBA00004442"/>
    </source>
</evidence>
<comment type="caution">
    <text evidence="6">The sequence shown here is derived from an EMBL/GenBank/DDBJ whole genome shotgun (WGS) entry which is preliminary data.</text>
</comment>
<sequence>MQQKKQILTLITLLFFTQLTINSQNTITGYIRDASTGAPVEFAQAAIMQPADSSLITGALTDSRGRFEINTSHSGESILRLSYIGYDNLYQTVELNPGTNRVGYINLSPAVTELGEVQVTAAAALFRSEADRRIYNVENITIAEGGTAVQLLETLPSIQVDEEGNISMRGSGNILIYINGRPTNLSSDDTESILEQFPANAIREVELITNPSARYDAEGVGGIINIVLREQRLQGINGQFNLSVGTGNKYTFGTNLNMRQNNWNHFLSYSYQYREFWEENDTWRETSLPGFSPIVDQDYYTENFNHSHLVRLGTEYELNDNSSVRLYSSLNARGRDRERIYNIRNLSAPNMLDSMYTRLLEEDQSRVNYEIGAGYNFNNGNGQALSLNATAAWDSQDRIEYFTQNYFIDDLDGGLTEISEKFEDQFYERPLTSRMLVFDIDYEQNAGDALKIETGLKATLRNDDRSQNFGWRHDVSQPFQERILNGIPVNNQFIRDENIYGAYFILSNNNTDNGNNRFSYMAGIRAELSEIKTYQESGLRAGFLQDDAFIPAVDTSTTNHYFDLFPSLFLSFEISPNQDIQANYSRRIRRPGVGAMMPFLNAQDFYNLRLGNPYLEAAYTNNYELNYIRAWERYMVTGSLFHRHTTNGITRLFVPFEQGTMVTWTNAATTNSTGFELINYFTLNSNFDATLTGNYFYSMVEGELEGSEYKNESYSWNLNLMTNINIPRWFRTQLSTSYWGPRVIPQGEIKPVFSMNVGLRRNVLNNQGTISLNVSDVFNTRRFTLETNDGNVYQKRDFTRESRIATISFTWRFRNFREQVERAGPNGIDGDINGLF</sequence>
<dbReference type="Pfam" id="PF13715">
    <property type="entry name" value="CarbopepD_reg_2"/>
    <property type="match status" value="1"/>
</dbReference>
<reference evidence="6 7" key="1">
    <citation type="submission" date="2019-03" db="EMBL/GenBank/DDBJ databases">
        <title>Genomic Encyclopedia of Type Strains, Phase IV (KMG-IV): sequencing the most valuable type-strain genomes for metagenomic binning, comparative biology and taxonomic classification.</title>
        <authorList>
            <person name="Goeker M."/>
        </authorList>
    </citation>
    <scope>NUCLEOTIDE SEQUENCE [LARGE SCALE GENOMIC DNA]</scope>
    <source>
        <strain evidence="6 7">DSM 24179</strain>
    </source>
</reference>